<protein>
    <submittedName>
        <fullName evidence="2">Ribosomal protein S18 acetylase RimI-like enzyme</fullName>
    </submittedName>
</protein>
<reference evidence="2 3" key="1">
    <citation type="submission" date="2023-07" db="EMBL/GenBank/DDBJ databases">
        <title>Sorghum-associated microbial communities from plants grown in Nebraska, USA.</title>
        <authorList>
            <person name="Schachtman D."/>
        </authorList>
    </citation>
    <scope>NUCLEOTIDE SEQUENCE [LARGE SCALE GENOMIC DNA]</scope>
    <source>
        <strain evidence="2 3">CC523</strain>
    </source>
</reference>
<dbReference type="Pfam" id="PF00583">
    <property type="entry name" value="Acetyltransf_1"/>
    <property type="match status" value="1"/>
</dbReference>
<dbReference type="Gene3D" id="3.40.630.30">
    <property type="match status" value="1"/>
</dbReference>
<dbReference type="CDD" id="cd04301">
    <property type="entry name" value="NAT_SF"/>
    <property type="match status" value="1"/>
</dbReference>
<dbReference type="Proteomes" id="UP001244563">
    <property type="component" value="Unassembled WGS sequence"/>
</dbReference>
<accession>A0ABT9TMH3</accession>
<organism evidence="2 3">
    <name type="scientific">Paenarthrobacter nicotinovorans</name>
    <name type="common">Arthrobacter nicotinovorans</name>
    <dbReference type="NCBI Taxonomy" id="29320"/>
    <lineage>
        <taxon>Bacteria</taxon>
        <taxon>Bacillati</taxon>
        <taxon>Actinomycetota</taxon>
        <taxon>Actinomycetes</taxon>
        <taxon>Micrococcales</taxon>
        <taxon>Micrococcaceae</taxon>
        <taxon>Paenarthrobacter</taxon>
    </lineage>
</organism>
<dbReference type="InterPro" id="IPR016181">
    <property type="entry name" value="Acyl_CoA_acyltransferase"/>
</dbReference>
<keyword evidence="3" id="KW-1185">Reference proteome</keyword>
<proteinExistence type="predicted"/>
<gene>
    <name evidence="2" type="ORF">J2T10_002499</name>
</gene>
<dbReference type="InterPro" id="IPR000182">
    <property type="entry name" value="GNAT_dom"/>
</dbReference>
<dbReference type="EMBL" id="JAUSSW010000006">
    <property type="protein sequence ID" value="MDQ0102846.1"/>
    <property type="molecule type" value="Genomic_DNA"/>
</dbReference>
<name>A0ABT9TMH3_PAENI</name>
<comment type="caution">
    <text evidence="2">The sequence shown here is derived from an EMBL/GenBank/DDBJ whole genome shotgun (WGS) entry which is preliminary data.</text>
</comment>
<dbReference type="SUPFAM" id="SSF55729">
    <property type="entry name" value="Acyl-CoA N-acyltransferases (Nat)"/>
    <property type="match status" value="1"/>
</dbReference>
<evidence type="ECO:0000259" key="1">
    <source>
        <dbReference type="PROSITE" id="PS51186"/>
    </source>
</evidence>
<dbReference type="PROSITE" id="PS51186">
    <property type="entry name" value="GNAT"/>
    <property type="match status" value="1"/>
</dbReference>
<sequence length="170" mass="18046">MGFLIRTATEVDVPGIVAVELAAGRTAPAAARAFGLRIGSAIADPRRLVLVAGMPPDVPAGGGSAVVGWAKTHQWDFPDGSAPAGHYLAGITVLPDFRRRGLAQELTEARLQWIWQQAGDAWYVVNARNQASLALHRKWGFREVARGPGFHTVTFDGGEGVLLSAARPLS</sequence>
<feature type="domain" description="N-acetyltransferase" evidence="1">
    <location>
        <begin position="3"/>
        <end position="168"/>
    </location>
</feature>
<evidence type="ECO:0000313" key="2">
    <source>
        <dbReference type="EMBL" id="MDQ0102846.1"/>
    </source>
</evidence>
<dbReference type="RefSeq" id="WP_064722387.1">
    <property type="nucleotide sequence ID" value="NZ_BDDW01000004.1"/>
</dbReference>
<evidence type="ECO:0000313" key="3">
    <source>
        <dbReference type="Proteomes" id="UP001244563"/>
    </source>
</evidence>